<reference evidence="1 2" key="1">
    <citation type="journal article" date="2022" name="Plant J.">
        <title>Chromosome-level genome of Camellia lanceoleosa provides a valuable resource for understanding genome evolution and self-incompatibility.</title>
        <authorList>
            <person name="Gong W."/>
            <person name="Xiao S."/>
            <person name="Wang L."/>
            <person name="Liao Z."/>
            <person name="Chang Y."/>
            <person name="Mo W."/>
            <person name="Hu G."/>
            <person name="Li W."/>
            <person name="Zhao G."/>
            <person name="Zhu H."/>
            <person name="Hu X."/>
            <person name="Ji K."/>
            <person name="Xiang X."/>
            <person name="Song Q."/>
            <person name="Yuan D."/>
            <person name="Jin S."/>
            <person name="Zhang L."/>
        </authorList>
    </citation>
    <scope>NUCLEOTIDE SEQUENCE [LARGE SCALE GENOMIC DNA]</scope>
    <source>
        <strain evidence="1">SQ_2022a</strain>
    </source>
</reference>
<gene>
    <name evidence="1" type="ORF">LOK49_LG06G03348</name>
</gene>
<proteinExistence type="predicted"/>
<dbReference type="Proteomes" id="UP001060215">
    <property type="component" value="Chromosome 5"/>
</dbReference>
<sequence length="107" mass="12440">MQEKKALREEKLKQEEKYMWVSLDGVKEKVSASFDLCRDSGETSFVNPSLCCEKYSKLEASRNALRQGVKIQNELIDKLQKESLNFKKGMLFVFCLVTIKLMVNRKI</sequence>
<keyword evidence="2" id="KW-1185">Reference proteome</keyword>
<name>A0ACC0H8U9_9ERIC</name>
<evidence type="ECO:0000313" key="1">
    <source>
        <dbReference type="EMBL" id="KAI8009459.1"/>
    </source>
</evidence>
<accession>A0ACC0H8U9</accession>
<organism evidence="1 2">
    <name type="scientific">Camellia lanceoleosa</name>
    <dbReference type="NCBI Taxonomy" id="1840588"/>
    <lineage>
        <taxon>Eukaryota</taxon>
        <taxon>Viridiplantae</taxon>
        <taxon>Streptophyta</taxon>
        <taxon>Embryophyta</taxon>
        <taxon>Tracheophyta</taxon>
        <taxon>Spermatophyta</taxon>
        <taxon>Magnoliopsida</taxon>
        <taxon>eudicotyledons</taxon>
        <taxon>Gunneridae</taxon>
        <taxon>Pentapetalae</taxon>
        <taxon>asterids</taxon>
        <taxon>Ericales</taxon>
        <taxon>Theaceae</taxon>
        <taxon>Camellia</taxon>
    </lineage>
</organism>
<protein>
    <submittedName>
        <fullName evidence="1">Uncharacterized protein</fullName>
    </submittedName>
</protein>
<evidence type="ECO:0000313" key="2">
    <source>
        <dbReference type="Proteomes" id="UP001060215"/>
    </source>
</evidence>
<comment type="caution">
    <text evidence="1">The sequence shown here is derived from an EMBL/GenBank/DDBJ whole genome shotgun (WGS) entry which is preliminary data.</text>
</comment>
<dbReference type="EMBL" id="CM045762">
    <property type="protein sequence ID" value="KAI8009459.1"/>
    <property type="molecule type" value="Genomic_DNA"/>
</dbReference>